<comment type="caution">
    <text evidence="3">The sequence shown here is derived from an EMBL/GenBank/DDBJ whole genome shotgun (WGS) entry which is preliminary data.</text>
</comment>
<dbReference type="Proteomes" id="UP000298347">
    <property type="component" value="Unassembled WGS sequence"/>
</dbReference>
<evidence type="ECO:0000313" key="4">
    <source>
        <dbReference type="Proteomes" id="UP000298347"/>
    </source>
</evidence>
<dbReference type="InterPro" id="IPR012338">
    <property type="entry name" value="Beta-lactam/transpept-like"/>
</dbReference>
<evidence type="ECO:0000313" key="3">
    <source>
        <dbReference type="EMBL" id="TGA99745.1"/>
    </source>
</evidence>
<dbReference type="OrthoDB" id="9770183at2"/>
<proteinExistence type="predicted"/>
<dbReference type="PANTHER" id="PTHR43283:SF11">
    <property type="entry name" value="BETA-LACTAMASE-RELATED DOMAIN-CONTAINING PROTEIN"/>
    <property type="match status" value="1"/>
</dbReference>
<reference evidence="3 4" key="1">
    <citation type="journal article" date="2015" name="Int. J. Syst. Evol. Microbiol.">
        <title>Sporolactobacillus shoreae sp. nov. and Sporolactobacillus spathodeae sp. nov., two spore-forming lactic acid bacteria isolated from tree barks in Thailand.</title>
        <authorList>
            <person name="Thamacharoensuk T."/>
            <person name="Kitahara M."/>
            <person name="Ohkuma M."/>
            <person name="Thongchul N."/>
            <person name="Tanasupawat S."/>
        </authorList>
    </citation>
    <scope>NUCLEOTIDE SEQUENCE [LARGE SCALE GENOMIC DNA]</scope>
    <source>
        <strain evidence="3 4">BK92</strain>
    </source>
</reference>
<dbReference type="EMBL" id="SRJD01000002">
    <property type="protein sequence ID" value="TGA99745.1"/>
    <property type="molecule type" value="Genomic_DNA"/>
</dbReference>
<dbReference type="GO" id="GO:0016787">
    <property type="term" value="F:hydrolase activity"/>
    <property type="evidence" value="ECO:0007669"/>
    <property type="project" value="UniProtKB-KW"/>
</dbReference>
<dbReference type="SUPFAM" id="SSF56601">
    <property type="entry name" value="beta-lactamase/transpeptidase-like"/>
    <property type="match status" value="1"/>
</dbReference>
<keyword evidence="1 3" id="KW-0378">Hydrolase</keyword>
<feature type="domain" description="Beta-lactamase-related" evidence="2">
    <location>
        <begin position="31"/>
        <end position="337"/>
    </location>
</feature>
<gene>
    <name evidence="3" type="ORF">E4665_01995</name>
</gene>
<evidence type="ECO:0000259" key="2">
    <source>
        <dbReference type="Pfam" id="PF00144"/>
    </source>
</evidence>
<keyword evidence="4" id="KW-1185">Reference proteome</keyword>
<accession>A0A4Z0GRE1</accession>
<dbReference type="InterPro" id="IPR050789">
    <property type="entry name" value="Diverse_Enzym_Activities"/>
</dbReference>
<dbReference type="Pfam" id="PF00144">
    <property type="entry name" value="Beta-lactamase"/>
    <property type="match status" value="1"/>
</dbReference>
<protein>
    <submittedName>
        <fullName evidence="3">Class A beta-lactamase-related serine hydrolase</fullName>
    </submittedName>
</protein>
<dbReference type="Gene3D" id="3.40.710.10">
    <property type="entry name" value="DD-peptidase/beta-lactamase superfamily"/>
    <property type="match status" value="1"/>
</dbReference>
<organism evidence="3 4">
    <name type="scientific">Sporolactobacillus shoreae</name>
    <dbReference type="NCBI Taxonomy" id="1465501"/>
    <lineage>
        <taxon>Bacteria</taxon>
        <taxon>Bacillati</taxon>
        <taxon>Bacillota</taxon>
        <taxon>Bacilli</taxon>
        <taxon>Bacillales</taxon>
        <taxon>Sporolactobacillaceae</taxon>
        <taxon>Sporolactobacillus</taxon>
    </lineage>
</organism>
<sequence length="354" mass="39659">MKRPLRKGLRKRGTICDVPYTIECWNKKIRDWLNRLIEEKAVPGGCWSLIMSGRSMTGTAGWAQVEPEKVPMRRETLFDLASLTKVVGTIPGILICIQQGSLNLNTKIYDVLPDYRNHDLTVLDLLTHTSGLPADLENKHNLTPGNIRQAVLSVKPTAPRGEQIVYSDIGFLLLGFVLEKIHGDLRQFLKKEVFAPAGMSATSFLPADTGRCAATSWSEERGMICGEVNDTKAWLTGGVAGSAGLFSTIDDLTCFAEVLISDKNPVLDESSLLDLQKVWRRDGDDKRSLGWQIIEHGSETWLYHTGFTGTSMLLNIRKRNAFILLTNAIHPDRNKDAFVRERRQFIDQFIESES</sequence>
<dbReference type="PANTHER" id="PTHR43283">
    <property type="entry name" value="BETA-LACTAMASE-RELATED"/>
    <property type="match status" value="1"/>
</dbReference>
<name>A0A4Z0GRE1_9BACL</name>
<dbReference type="AlphaFoldDB" id="A0A4Z0GRE1"/>
<evidence type="ECO:0000256" key="1">
    <source>
        <dbReference type="ARBA" id="ARBA00022801"/>
    </source>
</evidence>
<dbReference type="InterPro" id="IPR001466">
    <property type="entry name" value="Beta-lactam-related"/>
</dbReference>